<feature type="non-terminal residue" evidence="1">
    <location>
        <position position="264"/>
    </location>
</feature>
<protein>
    <submittedName>
        <fullName evidence="1">RNA-directed DNA polymerase, eukaryota</fullName>
    </submittedName>
</protein>
<dbReference type="Gene3D" id="3.60.10.10">
    <property type="entry name" value="Endonuclease/exonuclease/phosphatase"/>
    <property type="match status" value="1"/>
</dbReference>
<dbReference type="AlphaFoldDB" id="A0A699KBZ1"/>
<keyword evidence="1" id="KW-0808">Transferase</keyword>
<dbReference type="SUPFAM" id="SSF56219">
    <property type="entry name" value="DNase I-like"/>
    <property type="match status" value="1"/>
</dbReference>
<gene>
    <name evidence="1" type="ORF">Tci_658844</name>
</gene>
<proteinExistence type="predicted"/>
<organism evidence="1">
    <name type="scientific">Tanacetum cinerariifolium</name>
    <name type="common">Dalmatian daisy</name>
    <name type="synonym">Chrysanthemum cinerariifolium</name>
    <dbReference type="NCBI Taxonomy" id="118510"/>
    <lineage>
        <taxon>Eukaryota</taxon>
        <taxon>Viridiplantae</taxon>
        <taxon>Streptophyta</taxon>
        <taxon>Embryophyta</taxon>
        <taxon>Tracheophyta</taxon>
        <taxon>Spermatophyta</taxon>
        <taxon>Magnoliopsida</taxon>
        <taxon>eudicotyledons</taxon>
        <taxon>Gunneridae</taxon>
        <taxon>Pentapetalae</taxon>
        <taxon>asterids</taxon>
        <taxon>campanulids</taxon>
        <taxon>Asterales</taxon>
        <taxon>Asteraceae</taxon>
        <taxon>Asteroideae</taxon>
        <taxon>Anthemideae</taxon>
        <taxon>Anthemidinae</taxon>
        <taxon>Tanacetum</taxon>
    </lineage>
</organism>
<comment type="caution">
    <text evidence="1">The sequence shown here is derived from an EMBL/GenBank/DDBJ whole genome shotgun (WGS) entry which is preliminary data.</text>
</comment>
<accession>A0A699KBZ1</accession>
<reference evidence="1" key="1">
    <citation type="journal article" date="2019" name="Sci. Rep.">
        <title>Draft genome of Tanacetum cinerariifolium, the natural source of mosquito coil.</title>
        <authorList>
            <person name="Yamashiro T."/>
            <person name="Shiraishi A."/>
            <person name="Satake H."/>
            <person name="Nakayama K."/>
        </authorList>
    </citation>
    <scope>NUCLEOTIDE SEQUENCE</scope>
</reference>
<keyword evidence="1" id="KW-0695">RNA-directed DNA polymerase</keyword>
<keyword evidence="1" id="KW-0548">Nucleotidyltransferase</keyword>
<dbReference type="GO" id="GO:0003964">
    <property type="term" value="F:RNA-directed DNA polymerase activity"/>
    <property type="evidence" value="ECO:0007669"/>
    <property type="project" value="UniProtKB-KW"/>
</dbReference>
<dbReference type="EMBL" id="BKCJ010503868">
    <property type="protein sequence ID" value="GFA86872.1"/>
    <property type="molecule type" value="Genomic_DNA"/>
</dbReference>
<dbReference type="PANTHER" id="PTHR33710">
    <property type="entry name" value="BNAC02G09200D PROTEIN"/>
    <property type="match status" value="1"/>
</dbReference>
<evidence type="ECO:0000313" key="1">
    <source>
        <dbReference type="EMBL" id="GFA86872.1"/>
    </source>
</evidence>
<dbReference type="InterPro" id="IPR036691">
    <property type="entry name" value="Endo/exonu/phosph_ase_sf"/>
</dbReference>
<name>A0A699KBZ1_TANCI</name>
<sequence length="264" mass="30503">MGDFNKVCSENERYGSVFNVQSDAAFNNFISLASLIDLPLDGYAYTWVHKSATKMSKLDQCLIFKGLMASFPHLSAICLDKHLSDHRPILMRVMNIDSGLTPFRFFHSWFQTEGFDKLVEDTWMHMDITDSNGTILLKKKLQSFKIIIREWTINAKKCSYKKKSSIQSKLFDIDKIIEQDGSNEVILNDRSILLKELHDIISLDLEEMAQKAKVRWAIEGDENSKYFYGILNNKRSHLAIRGVLVNGDWIVKPNDVKNEFLNHF</sequence>
<dbReference type="PANTHER" id="PTHR33710:SF64">
    <property type="entry name" value="ENDONUCLEASE_EXONUCLEASE_PHOSPHATASE DOMAIN-CONTAINING PROTEIN"/>
    <property type="match status" value="1"/>
</dbReference>